<dbReference type="KEGG" id="gog:C1280_35755"/>
<dbReference type="AlphaFoldDB" id="A0A2Z3HCI9"/>
<dbReference type="EMBL" id="CP025958">
    <property type="protein sequence ID" value="AWM40924.1"/>
    <property type="molecule type" value="Genomic_DNA"/>
</dbReference>
<dbReference type="KEGG" id="gog:C1280_30980"/>
<dbReference type="EMBL" id="CP025958">
    <property type="protein sequence ID" value="AWM38155.1"/>
    <property type="molecule type" value="Genomic_DNA"/>
</dbReference>
<dbReference type="KEGG" id="gog:C1280_31235"/>
<feature type="domain" description="H repeat-associated protein N-terminal" evidence="2">
    <location>
        <begin position="11"/>
        <end position="100"/>
    </location>
</feature>
<keyword evidence="13" id="KW-1185">Reference proteome</keyword>
<dbReference type="RefSeq" id="WP_010033957.1">
    <property type="nucleotide sequence ID" value="NZ_CP025958.1"/>
</dbReference>
<dbReference type="KEGG" id="gog:C1280_32200"/>
<dbReference type="EMBL" id="CP025958">
    <property type="protein sequence ID" value="AWM39259.1"/>
    <property type="molecule type" value="Genomic_DNA"/>
</dbReference>
<evidence type="ECO:0000313" key="6">
    <source>
        <dbReference type="EMBL" id="AWM39394.1"/>
    </source>
</evidence>
<protein>
    <submittedName>
        <fullName evidence="6">ISAs1 family transposase ISGob5</fullName>
    </submittedName>
</protein>
<evidence type="ECO:0000313" key="8">
    <source>
        <dbReference type="EMBL" id="AWM40971.1"/>
    </source>
</evidence>
<dbReference type="OrthoDB" id="291219at2"/>
<evidence type="ECO:0000313" key="12">
    <source>
        <dbReference type="EMBL" id="AWM42078.1"/>
    </source>
</evidence>
<evidence type="ECO:0000313" key="4">
    <source>
        <dbReference type="EMBL" id="AWM38155.1"/>
    </source>
</evidence>
<evidence type="ECO:0000313" key="3">
    <source>
        <dbReference type="EMBL" id="AWM36716.1"/>
    </source>
</evidence>
<dbReference type="NCBIfam" id="NF033564">
    <property type="entry name" value="transpos_ISAs1"/>
    <property type="match status" value="1"/>
</dbReference>
<dbReference type="GO" id="GO:0004803">
    <property type="term" value="F:transposase activity"/>
    <property type="evidence" value="ECO:0007669"/>
    <property type="project" value="InterPro"/>
</dbReference>
<dbReference type="InterPro" id="IPR047647">
    <property type="entry name" value="ISAs1_transpos"/>
</dbReference>
<evidence type="ECO:0000313" key="7">
    <source>
        <dbReference type="EMBL" id="AWM40924.1"/>
    </source>
</evidence>
<evidence type="ECO:0000313" key="11">
    <source>
        <dbReference type="EMBL" id="AWM41825.1"/>
    </source>
</evidence>
<dbReference type="KEGG" id="gog:C1280_22010"/>
<dbReference type="EMBL" id="CP025958">
    <property type="protein sequence ID" value="AWM41825.1"/>
    <property type="molecule type" value="Genomic_DNA"/>
</dbReference>
<reference evidence="6 13" key="1">
    <citation type="submission" date="2018-01" db="EMBL/GenBank/DDBJ databases">
        <title>G. obscuriglobus.</title>
        <authorList>
            <person name="Franke J."/>
            <person name="Blomberg W."/>
            <person name="Selmecki A."/>
        </authorList>
    </citation>
    <scope>NUCLEOTIDE SEQUENCE [LARGE SCALE GENOMIC DNA]</scope>
    <source>
        <strain evidence="6 13">DSM 5831</strain>
    </source>
</reference>
<dbReference type="InterPro" id="IPR002559">
    <property type="entry name" value="Transposase_11"/>
</dbReference>
<dbReference type="InterPro" id="IPR032806">
    <property type="entry name" value="YbfD_N"/>
</dbReference>
<evidence type="ECO:0000313" key="13">
    <source>
        <dbReference type="Proteomes" id="UP000245802"/>
    </source>
</evidence>
<dbReference type="EMBL" id="CP025958">
    <property type="protein sequence ID" value="AWM36716.1"/>
    <property type="molecule type" value="Genomic_DNA"/>
</dbReference>
<organism evidence="6 13">
    <name type="scientific">Gemmata obscuriglobus</name>
    <dbReference type="NCBI Taxonomy" id="114"/>
    <lineage>
        <taxon>Bacteria</taxon>
        <taxon>Pseudomonadati</taxon>
        <taxon>Planctomycetota</taxon>
        <taxon>Planctomycetia</taxon>
        <taxon>Gemmatales</taxon>
        <taxon>Gemmataceae</taxon>
        <taxon>Gemmata</taxon>
    </lineage>
</organism>
<dbReference type="EMBL" id="CP025958">
    <property type="protein sequence ID" value="AWM40971.1"/>
    <property type="molecule type" value="Genomic_DNA"/>
</dbReference>
<proteinExistence type="predicted"/>
<feature type="domain" description="Transposase IS4-like" evidence="1">
    <location>
        <begin position="111"/>
        <end position="345"/>
    </location>
</feature>
<dbReference type="Proteomes" id="UP000245802">
    <property type="component" value="Chromosome"/>
</dbReference>
<dbReference type="EMBL" id="CP025958">
    <property type="protein sequence ID" value="AWM41196.1"/>
    <property type="molecule type" value="Genomic_DNA"/>
</dbReference>
<dbReference type="EMBL" id="CP025958">
    <property type="protein sequence ID" value="AWM42078.1"/>
    <property type="molecule type" value="Genomic_DNA"/>
</dbReference>
<evidence type="ECO:0000259" key="2">
    <source>
        <dbReference type="Pfam" id="PF13808"/>
    </source>
</evidence>
<dbReference type="KEGG" id="gog:C1280_30660"/>
<dbReference type="KEGG" id="gog:C1280_14920"/>
<dbReference type="PANTHER" id="PTHR30298:SF0">
    <property type="entry name" value="PROTEIN YBFL-RELATED"/>
    <property type="match status" value="1"/>
</dbReference>
<evidence type="ECO:0000313" key="9">
    <source>
        <dbReference type="EMBL" id="AWM41020.1"/>
    </source>
</evidence>
<gene>
    <name evidence="3" type="ORF">C1280_06565</name>
    <name evidence="4" type="ORF">C1280_14920</name>
    <name evidence="5" type="ORF">C1280_21235</name>
    <name evidence="6" type="ORF">C1280_22010</name>
    <name evidence="7" type="ORF">C1280_30660</name>
    <name evidence="8" type="ORF">C1280_30980</name>
    <name evidence="9" type="ORF">C1280_31235</name>
    <name evidence="10" type="ORF">C1280_32200</name>
    <name evidence="11" type="ORF">C1280_35755</name>
    <name evidence="12" type="ORF">C1280_37200</name>
</gene>
<dbReference type="InterPro" id="IPR051698">
    <property type="entry name" value="Transposase_11-like"/>
</dbReference>
<evidence type="ECO:0000313" key="10">
    <source>
        <dbReference type="EMBL" id="AWM41196.1"/>
    </source>
</evidence>
<dbReference type="Pfam" id="PF13808">
    <property type="entry name" value="DDE_Tnp_1_assoc"/>
    <property type="match status" value="1"/>
</dbReference>
<dbReference type="GO" id="GO:0003677">
    <property type="term" value="F:DNA binding"/>
    <property type="evidence" value="ECO:0007669"/>
    <property type="project" value="InterPro"/>
</dbReference>
<dbReference type="EMBL" id="CP025958">
    <property type="protein sequence ID" value="AWM39394.1"/>
    <property type="molecule type" value="Genomic_DNA"/>
</dbReference>
<accession>A0A2Z3HCI9</accession>
<dbReference type="EMBL" id="CP025958">
    <property type="protein sequence ID" value="AWM41020.1"/>
    <property type="molecule type" value="Genomic_DNA"/>
</dbReference>
<evidence type="ECO:0000313" key="5">
    <source>
        <dbReference type="EMBL" id="AWM39259.1"/>
    </source>
</evidence>
<dbReference type="KEGG" id="gog:C1280_06565"/>
<dbReference type="KEGG" id="gog:C1280_37200"/>
<dbReference type="Pfam" id="PF01609">
    <property type="entry name" value="DDE_Tnp_1"/>
    <property type="match status" value="1"/>
</dbReference>
<sequence>MSAAPGPRPLIEYLSQIPDPRVELKCFHDLIDVLMIVTCGTIVGADDFVSIAEFARAKESWFRDRLGLTLRNGIPSHDTLNRVFALVRPEAFGRCFRAWVADAAEGLRVPHIPIDGKTMRGSKRVTGTGARKATHIVSAWAQQLGLTLAQVKTDEKSNEITAIPELLERLDLAGALVSIDAMGTQKDIAQQIVAAKGDYLLAVKDNQPRLLEDIQRLAEGALEASYAGRSTDLNEGTGHGREEMRFCFVIDDLESIRDRNVWPRLRSVVVLVSSRTVAGRTSDEVRYYISSRKASAKRFQTWIRAHWCIENSCHWVLDVAFREDDHRLREGHGPQNMALVRKIALAMLKKANAKCGIKNRRLKAGWDNTYLEQVLLKNPED</sequence>
<dbReference type="KEGG" id="gog:C1280_21235"/>
<name>A0A2Z3HCI9_9BACT</name>
<dbReference type="GO" id="GO:0006313">
    <property type="term" value="P:DNA transposition"/>
    <property type="evidence" value="ECO:0007669"/>
    <property type="project" value="InterPro"/>
</dbReference>
<dbReference type="PANTHER" id="PTHR30298">
    <property type="entry name" value="H REPEAT-ASSOCIATED PREDICTED TRANSPOSASE"/>
    <property type="match status" value="1"/>
</dbReference>
<evidence type="ECO:0000259" key="1">
    <source>
        <dbReference type="Pfam" id="PF01609"/>
    </source>
</evidence>